<dbReference type="Proteomes" id="UP000254258">
    <property type="component" value="Unassembled WGS sequence"/>
</dbReference>
<gene>
    <name evidence="3" type="ORF">DWU98_15460</name>
</gene>
<dbReference type="AlphaFoldDB" id="A0A370WUN6"/>
<dbReference type="OrthoDB" id="5959094at2"/>
<dbReference type="RefSeq" id="WP_115496476.1">
    <property type="nucleotide sequence ID" value="NZ_QRBE01000010.1"/>
</dbReference>
<evidence type="ECO:0000256" key="1">
    <source>
        <dbReference type="SAM" id="MobiDB-lite"/>
    </source>
</evidence>
<reference evidence="3 4" key="1">
    <citation type="submission" date="2018-07" db="EMBL/GenBank/DDBJ databases">
        <title>Dyella monticola sp. nov. and Dyella psychrodurans sp. nov. isolated from monsoon evergreen broad-leaved forest soil of Dinghu Mountain, China.</title>
        <authorList>
            <person name="Gao Z."/>
            <person name="Qiu L."/>
        </authorList>
    </citation>
    <scope>NUCLEOTIDE SEQUENCE [LARGE SCALE GENOMIC DNA]</scope>
    <source>
        <strain evidence="3 4">4G-K06</strain>
    </source>
</reference>
<comment type="caution">
    <text evidence="3">The sequence shown here is derived from an EMBL/GenBank/DDBJ whole genome shotgun (WGS) entry which is preliminary data.</text>
</comment>
<feature type="chain" id="PRO_5016744746" evidence="2">
    <location>
        <begin position="20"/>
        <end position="92"/>
    </location>
</feature>
<keyword evidence="4" id="KW-1185">Reference proteome</keyword>
<name>A0A370WUN6_9GAMM</name>
<proteinExistence type="predicted"/>
<keyword evidence="2" id="KW-0732">Signal</keyword>
<feature type="signal peptide" evidence="2">
    <location>
        <begin position="1"/>
        <end position="19"/>
    </location>
</feature>
<feature type="region of interest" description="Disordered" evidence="1">
    <location>
        <begin position="43"/>
        <end position="66"/>
    </location>
</feature>
<evidence type="ECO:0000256" key="2">
    <source>
        <dbReference type="SAM" id="SignalP"/>
    </source>
</evidence>
<evidence type="ECO:0000313" key="4">
    <source>
        <dbReference type="Proteomes" id="UP000254258"/>
    </source>
</evidence>
<sequence>MQRFGLVLLGCLLASNLFAQSSAETAHQAATVSQQVAQHQAEVQHLQKDVSQQESASEQAAEQLQQQDRTIAELRKQLKAAQDAPSRQPAGH</sequence>
<accession>A0A370WUN6</accession>
<evidence type="ECO:0000313" key="3">
    <source>
        <dbReference type="EMBL" id="RDS79842.1"/>
    </source>
</evidence>
<protein>
    <submittedName>
        <fullName evidence="3">Uncharacterized protein</fullName>
    </submittedName>
</protein>
<dbReference type="EMBL" id="QRBE01000010">
    <property type="protein sequence ID" value="RDS79842.1"/>
    <property type="molecule type" value="Genomic_DNA"/>
</dbReference>
<feature type="compositionally biased region" description="Low complexity" evidence="1">
    <location>
        <begin position="52"/>
        <end position="66"/>
    </location>
</feature>
<organism evidence="3 4">
    <name type="scientific">Dyella monticola</name>
    <dbReference type="NCBI Taxonomy" id="1927958"/>
    <lineage>
        <taxon>Bacteria</taxon>
        <taxon>Pseudomonadati</taxon>
        <taxon>Pseudomonadota</taxon>
        <taxon>Gammaproteobacteria</taxon>
        <taxon>Lysobacterales</taxon>
        <taxon>Rhodanobacteraceae</taxon>
        <taxon>Dyella</taxon>
    </lineage>
</organism>